<name>A0A2G5EIG5_AQUCA</name>
<evidence type="ECO:0000313" key="4">
    <source>
        <dbReference type="Proteomes" id="UP000230069"/>
    </source>
</evidence>
<keyword evidence="1" id="KW-0732">Signal</keyword>
<dbReference type="PANTHER" id="PTHR31731">
    <property type="match status" value="1"/>
</dbReference>
<protein>
    <recommendedName>
        <fullName evidence="2">Hydrophobic seed protein domain-containing protein</fullName>
    </recommendedName>
</protein>
<dbReference type="Gene3D" id="1.10.110.10">
    <property type="entry name" value="Plant lipid-transfer and hydrophobic proteins"/>
    <property type="match status" value="1"/>
</dbReference>
<feature type="signal peptide" evidence="1">
    <location>
        <begin position="1"/>
        <end position="26"/>
    </location>
</feature>
<dbReference type="OrthoDB" id="696558at2759"/>
<dbReference type="EMBL" id="KZ305024">
    <property type="protein sequence ID" value="PIA55533.1"/>
    <property type="molecule type" value="Genomic_DNA"/>
</dbReference>
<accession>A0A2G5EIG5</accession>
<dbReference type="InterPro" id="IPR051636">
    <property type="entry name" value="Plant_LTP/defense-related"/>
</dbReference>
<proteinExistence type="predicted"/>
<dbReference type="CDD" id="cd01958">
    <property type="entry name" value="HPS_like"/>
    <property type="match status" value="1"/>
</dbReference>
<dbReference type="InterPro" id="IPR027923">
    <property type="entry name" value="Hydrophob_seed_dom"/>
</dbReference>
<evidence type="ECO:0000313" key="3">
    <source>
        <dbReference type="EMBL" id="PIA55533.1"/>
    </source>
</evidence>
<organism evidence="3 4">
    <name type="scientific">Aquilegia coerulea</name>
    <name type="common">Rocky mountain columbine</name>
    <dbReference type="NCBI Taxonomy" id="218851"/>
    <lineage>
        <taxon>Eukaryota</taxon>
        <taxon>Viridiplantae</taxon>
        <taxon>Streptophyta</taxon>
        <taxon>Embryophyta</taxon>
        <taxon>Tracheophyta</taxon>
        <taxon>Spermatophyta</taxon>
        <taxon>Magnoliopsida</taxon>
        <taxon>Ranunculales</taxon>
        <taxon>Ranunculaceae</taxon>
        <taxon>Thalictroideae</taxon>
        <taxon>Aquilegia</taxon>
    </lineage>
</organism>
<feature type="chain" id="PRO_5013619820" description="Hydrophobic seed protein domain-containing protein" evidence="1">
    <location>
        <begin position="27"/>
        <end position="109"/>
    </location>
</feature>
<dbReference type="InterPro" id="IPR036312">
    <property type="entry name" value="Bifun_inhib/LTP/seed_sf"/>
</dbReference>
<keyword evidence="4" id="KW-1185">Reference proteome</keyword>
<evidence type="ECO:0000256" key="1">
    <source>
        <dbReference type="SAM" id="SignalP"/>
    </source>
</evidence>
<reference evidence="3 4" key="1">
    <citation type="submission" date="2017-09" db="EMBL/GenBank/DDBJ databases">
        <title>WGS assembly of Aquilegia coerulea Goldsmith.</title>
        <authorList>
            <person name="Hodges S."/>
            <person name="Kramer E."/>
            <person name="Nordborg M."/>
            <person name="Tomkins J."/>
            <person name="Borevitz J."/>
            <person name="Derieg N."/>
            <person name="Yan J."/>
            <person name="Mihaltcheva S."/>
            <person name="Hayes R.D."/>
            <person name="Rokhsar D."/>
        </authorList>
    </citation>
    <scope>NUCLEOTIDE SEQUENCE [LARGE SCALE GENOMIC DNA]</scope>
    <source>
        <strain evidence="4">cv. Goldsmith</strain>
    </source>
</reference>
<dbReference type="SUPFAM" id="SSF47699">
    <property type="entry name" value="Bifunctional inhibitor/lipid-transfer protein/seed storage 2S albumin"/>
    <property type="match status" value="1"/>
</dbReference>
<dbReference type="STRING" id="218851.A0A2G5EIG5"/>
<dbReference type="InParanoid" id="A0A2G5EIG5"/>
<gene>
    <name evidence="3" type="ORF">AQUCO_00700081v1</name>
</gene>
<dbReference type="AlphaFoldDB" id="A0A2G5EIG5"/>
<dbReference type="Pfam" id="PF14547">
    <property type="entry name" value="Hydrophob_seed"/>
    <property type="match status" value="1"/>
</dbReference>
<dbReference type="Proteomes" id="UP000230069">
    <property type="component" value="Unassembled WGS sequence"/>
</dbReference>
<sequence length="109" mass="11529">MASKTQTSAAFFLALNLLFFSMSVIADPICSIDPPQLNVCADILGIQLAITTHSHPCCTLIHGLSDLEASLCVCNALKANILGIDLTLKVGIVFTTCQKTLPSGYTCIV</sequence>
<evidence type="ECO:0000259" key="2">
    <source>
        <dbReference type="Pfam" id="PF14547"/>
    </source>
</evidence>
<feature type="domain" description="Hydrophobic seed protein" evidence="2">
    <location>
        <begin position="30"/>
        <end position="107"/>
    </location>
</feature>